<dbReference type="EMBL" id="FUZQ01000004">
    <property type="protein sequence ID" value="SKC68979.1"/>
    <property type="molecule type" value="Genomic_DNA"/>
</dbReference>
<dbReference type="InterPro" id="IPR036513">
    <property type="entry name" value="STAS_dom_sf"/>
</dbReference>
<feature type="compositionally biased region" description="Low complexity" evidence="1">
    <location>
        <begin position="113"/>
        <end position="133"/>
    </location>
</feature>
<dbReference type="RefSeq" id="WP_079574940.1">
    <property type="nucleotide sequence ID" value="NZ_FUZQ01000004.1"/>
</dbReference>
<keyword evidence="4" id="KW-1185">Reference proteome</keyword>
<dbReference type="Proteomes" id="UP000189777">
    <property type="component" value="Unassembled WGS sequence"/>
</dbReference>
<feature type="domain" description="STAS" evidence="2">
    <location>
        <begin position="10"/>
        <end position="101"/>
    </location>
</feature>
<reference evidence="3 4" key="1">
    <citation type="submission" date="2017-02" db="EMBL/GenBank/DDBJ databases">
        <authorList>
            <person name="Peterson S.W."/>
        </authorList>
    </citation>
    <scope>NUCLEOTIDE SEQUENCE [LARGE SCALE GENOMIC DNA]</scope>
    <source>
        <strain evidence="3 4">DSM 21481</strain>
    </source>
</reference>
<protein>
    <submittedName>
        <fullName evidence="3">Anti-anti-sigma factor</fullName>
    </submittedName>
</protein>
<evidence type="ECO:0000313" key="4">
    <source>
        <dbReference type="Proteomes" id="UP000189777"/>
    </source>
</evidence>
<dbReference type="STRING" id="526729.SAMN04324258_2671"/>
<evidence type="ECO:0000256" key="1">
    <source>
        <dbReference type="SAM" id="MobiDB-lite"/>
    </source>
</evidence>
<feature type="region of interest" description="Disordered" evidence="1">
    <location>
        <begin position="110"/>
        <end position="133"/>
    </location>
</feature>
<dbReference type="SUPFAM" id="SSF52091">
    <property type="entry name" value="SpoIIaa-like"/>
    <property type="match status" value="1"/>
</dbReference>
<dbReference type="Pfam" id="PF13466">
    <property type="entry name" value="STAS_2"/>
    <property type="match status" value="1"/>
</dbReference>
<sequence>MTFTDEAQAGGIALVERTDVSVVDMWGEIDIALRNEASAALARAFERDLPVVVDTSRVTFIDSAGVAFLVQLCRIGRDEGLRVSLHRPPAAVLDVLRMLDLDVPPDTVGDWGATPARTSPAPSAPTAPHSLAG</sequence>
<gene>
    <name evidence="3" type="ORF">SAMN04324258_2671</name>
</gene>
<proteinExistence type="predicted"/>
<evidence type="ECO:0000259" key="2">
    <source>
        <dbReference type="PROSITE" id="PS50801"/>
    </source>
</evidence>
<dbReference type="InterPro" id="IPR058548">
    <property type="entry name" value="MlaB-like_STAS"/>
</dbReference>
<dbReference type="InterPro" id="IPR002645">
    <property type="entry name" value="STAS_dom"/>
</dbReference>
<evidence type="ECO:0000313" key="3">
    <source>
        <dbReference type="EMBL" id="SKC68979.1"/>
    </source>
</evidence>
<dbReference type="AlphaFoldDB" id="A0A1T5L020"/>
<dbReference type="PROSITE" id="PS50801">
    <property type="entry name" value="STAS"/>
    <property type="match status" value="1"/>
</dbReference>
<organism evidence="3 4">
    <name type="scientific">Krasilnikoviella flava</name>
    <dbReference type="NCBI Taxonomy" id="526729"/>
    <lineage>
        <taxon>Bacteria</taxon>
        <taxon>Bacillati</taxon>
        <taxon>Actinomycetota</taxon>
        <taxon>Actinomycetes</taxon>
        <taxon>Micrococcales</taxon>
        <taxon>Promicromonosporaceae</taxon>
        <taxon>Krasilnikoviella</taxon>
    </lineage>
</organism>
<dbReference type="CDD" id="cd07043">
    <property type="entry name" value="STAS_anti-anti-sigma_factors"/>
    <property type="match status" value="1"/>
</dbReference>
<name>A0A1T5L020_9MICO</name>
<dbReference type="Gene3D" id="3.30.750.24">
    <property type="entry name" value="STAS domain"/>
    <property type="match status" value="1"/>
</dbReference>
<accession>A0A1T5L020</accession>